<sequence length="953" mass="104837">MASAASAVTTQTPCIVFDSRKAGLISIVEEESPTEVSPSESPLPLAPTWRKVDYFSDSKTEDVKGHGVKSGPGCPLVPTSGCSSPEASPSLASPNITIAGWGMVPPRYASPLGLHSPYSPAKLWTQPPQTLTQLSSVIPDISDDEASRHGSIAELEIYLRKASIVQSQTEKCNESKADIEILINEESDVLGPLHSPLTPLTPSVRTSTSPRASSECLGRTSSEDRFANDATRPKLSHLNPSSVFKHSFSFGQGSKTRKESGASPDPMSLESGIQRPSSARVSFGSSILQETAQDVMLVNPITGERRMSAIRTAFDGAQTQQTPSLLVPLFGHFQWNNTDSAVVLPSQELEPAYQEALAGVAEDPDFVEVEIEPKAGSISRRASLFANIFTNKDVDVDPDLKFEPSASEVEIKQGIAYAQKERSRRKMIYSRNIAATSLAMINTVCIVLSFGLFSVWYATAPLVLLAPLVRSTMVVDLIVSHAYKKVRLLLDPPEEELEVPTMDYATAVSFSDESFEDIQSTLDSLVDQKDVDMHKNLMLISCNDNVWNSESAKSTTRIILENILTNIVDEAKFQMPRDGPDAGFDNMWCRRGIYKGLPYILMIKEGMTDKVEFVDLIRNLLHSYNLRKESYHNSVPSAFFAWYEEWAELHDFASFDFLVNVNSETLLDEHCISQLYQQALKNPACAGVSSRVEIDSRSSGWGVGNLFSNSQLMYDQIRQSHQTQIMHKASVSPSACQMLRICEETCGPQVLEEIKKRRPSPMSNIVKQICSSTEEDDMMYGSPELVTLQAVHAVTFACSSTTLSDFSIQRQRIAFSTCATNLAILCNNEIYWFERLSSAADLLAWCLPICSLAIIINFLRSAVLGQNIPVLIVLSAIVALPWVYGIASAMRLARSWEGRLRHLLGFCILVLTGPIVAVVVVVSTVFNLHLLRPEQPKRMRSSAIAAQSQPSAV</sequence>
<reference evidence="3" key="1">
    <citation type="journal article" date="2021" name="J Fungi (Basel)">
        <title>Virulence traits and population genomics of the black yeast Aureobasidium melanogenum.</title>
        <authorList>
            <person name="Cernosa A."/>
            <person name="Sun X."/>
            <person name="Gostincar C."/>
            <person name="Fang C."/>
            <person name="Gunde-Cimerman N."/>
            <person name="Song Z."/>
        </authorList>
    </citation>
    <scope>NUCLEOTIDE SEQUENCE</scope>
    <source>
        <strain evidence="3">EXF-8016</strain>
    </source>
</reference>
<feature type="transmembrane region" description="Helical" evidence="2">
    <location>
        <begin position="432"/>
        <end position="456"/>
    </location>
</feature>
<gene>
    <name evidence="3" type="ORF">KCV03_g7962</name>
</gene>
<evidence type="ECO:0000256" key="1">
    <source>
        <dbReference type="SAM" id="MobiDB-lite"/>
    </source>
</evidence>
<dbReference type="AlphaFoldDB" id="A0A9P8K572"/>
<organism evidence="3 4">
    <name type="scientific">Aureobasidium melanogenum</name>
    <name type="common">Aureobasidium pullulans var. melanogenum</name>
    <dbReference type="NCBI Taxonomy" id="46634"/>
    <lineage>
        <taxon>Eukaryota</taxon>
        <taxon>Fungi</taxon>
        <taxon>Dikarya</taxon>
        <taxon>Ascomycota</taxon>
        <taxon>Pezizomycotina</taxon>
        <taxon>Dothideomycetes</taxon>
        <taxon>Dothideomycetidae</taxon>
        <taxon>Dothideales</taxon>
        <taxon>Saccotheciaceae</taxon>
        <taxon>Aureobasidium</taxon>
    </lineage>
</organism>
<feature type="transmembrane region" description="Helical" evidence="2">
    <location>
        <begin position="871"/>
        <end position="890"/>
    </location>
</feature>
<dbReference type="EMBL" id="JAHFYH010000071">
    <property type="protein sequence ID" value="KAH0215569.1"/>
    <property type="molecule type" value="Genomic_DNA"/>
</dbReference>
<accession>A0A9P8K572</accession>
<feature type="region of interest" description="Disordered" evidence="1">
    <location>
        <begin position="195"/>
        <end position="276"/>
    </location>
</feature>
<feature type="compositionally biased region" description="Polar residues" evidence="1">
    <location>
        <begin position="238"/>
        <end position="254"/>
    </location>
</feature>
<comment type="caution">
    <text evidence="3">The sequence shown here is derived from an EMBL/GenBank/DDBJ whole genome shotgun (WGS) entry which is preliminary data.</text>
</comment>
<protein>
    <submittedName>
        <fullName evidence="3">Glycosyltransferase family 2 protein</fullName>
    </submittedName>
</protein>
<proteinExistence type="predicted"/>
<evidence type="ECO:0000256" key="2">
    <source>
        <dbReference type="SAM" id="Phobius"/>
    </source>
</evidence>
<dbReference type="Proteomes" id="UP000767238">
    <property type="component" value="Unassembled WGS sequence"/>
</dbReference>
<keyword evidence="2" id="KW-0812">Transmembrane</keyword>
<keyword evidence="2" id="KW-0472">Membrane</keyword>
<evidence type="ECO:0000313" key="3">
    <source>
        <dbReference type="EMBL" id="KAH0215569.1"/>
    </source>
</evidence>
<feature type="non-terminal residue" evidence="3">
    <location>
        <position position="1"/>
    </location>
</feature>
<keyword evidence="2" id="KW-1133">Transmembrane helix</keyword>
<name>A0A9P8K572_AURME</name>
<feature type="transmembrane region" description="Helical" evidence="2">
    <location>
        <begin position="839"/>
        <end position="859"/>
    </location>
</feature>
<feature type="transmembrane region" description="Helical" evidence="2">
    <location>
        <begin position="902"/>
        <end position="931"/>
    </location>
</feature>
<reference evidence="3" key="2">
    <citation type="submission" date="2021-08" db="EMBL/GenBank/DDBJ databases">
        <authorList>
            <person name="Gostincar C."/>
            <person name="Sun X."/>
            <person name="Song Z."/>
            <person name="Gunde-Cimerman N."/>
        </authorList>
    </citation>
    <scope>NUCLEOTIDE SEQUENCE</scope>
    <source>
        <strain evidence="3">EXF-8016</strain>
    </source>
</reference>
<dbReference type="OrthoDB" id="370884at2759"/>
<evidence type="ECO:0000313" key="4">
    <source>
        <dbReference type="Proteomes" id="UP000767238"/>
    </source>
</evidence>